<keyword evidence="3" id="KW-0560">Oxidoreductase</keyword>
<dbReference type="Pfam" id="PF00296">
    <property type="entry name" value="Bac_luciferase"/>
    <property type="match status" value="1"/>
</dbReference>
<organism evidence="6 7">
    <name type="scientific">Asanoa iriomotensis</name>
    <dbReference type="NCBI Taxonomy" id="234613"/>
    <lineage>
        <taxon>Bacteria</taxon>
        <taxon>Bacillati</taxon>
        <taxon>Actinomycetota</taxon>
        <taxon>Actinomycetes</taxon>
        <taxon>Micromonosporales</taxon>
        <taxon>Micromonosporaceae</taxon>
        <taxon>Asanoa</taxon>
    </lineage>
</organism>
<keyword evidence="4" id="KW-0503">Monooxygenase</keyword>
<dbReference type="InterPro" id="IPR036661">
    <property type="entry name" value="Luciferase-like_sf"/>
</dbReference>
<dbReference type="Gene3D" id="3.20.20.30">
    <property type="entry name" value="Luciferase-like domain"/>
    <property type="match status" value="1"/>
</dbReference>
<keyword evidence="2" id="KW-0288">FMN</keyword>
<protein>
    <submittedName>
        <fullName evidence="6">Luciferase-like protein</fullName>
    </submittedName>
</protein>
<evidence type="ECO:0000256" key="2">
    <source>
        <dbReference type="ARBA" id="ARBA00022643"/>
    </source>
</evidence>
<evidence type="ECO:0000313" key="6">
    <source>
        <dbReference type="EMBL" id="GIF54769.1"/>
    </source>
</evidence>
<reference evidence="6 7" key="1">
    <citation type="submission" date="2021-01" db="EMBL/GenBank/DDBJ databases">
        <title>Whole genome shotgun sequence of Asanoa iriomotensis NBRC 100142.</title>
        <authorList>
            <person name="Komaki H."/>
            <person name="Tamura T."/>
        </authorList>
    </citation>
    <scope>NUCLEOTIDE SEQUENCE [LARGE SCALE GENOMIC DNA]</scope>
    <source>
        <strain evidence="6 7">NBRC 100142</strain>
    </source>
</reference>
<name>A0ABQ4BW54_9ACTN</name>
<dbReference type="InterPro" id="IPR050172">
    <property type="entry name" value="SsuD_RutA_monooxygenase"/>
</dbReference>
<dbReference type="EMBL" id="BONC01000003">
    <property type="protein sequence ID" value="GIF54769.1"/>
    <property type="molecule type" value="Genomic_DNA"/>
</dbReference>
<proteinExistence type="predicted"/>
<evidence type="ECO:0000256" key="3">
    <source>
        <dbReference type="ARBA" id="ARBA00023002"/>
    </source>
</evidence>
<accession>A0ABQ4BW54</accession>
<evidence type="ECO:0000313" key="7">
    <source>
        <dbReference type="Proteomes" id="UP000624325"/>
    </source>
</evidence>
<dbReference type="Proteomes" id="UP000624325">
    <property type="component" value="Unassembled WGS sequence"/>
</dbReference>
<dbReference type="PANTHER" id="PTHR42847">
    <property type="entry name" value="ALKANESULFONATE MONOOXYGENASE"/>
    <property type="match status" value="1"/>
</dbReference>
<gene>
    <name evidence="6" type="ORF">Air01nite_08640</name>
</gene>
<feature type="domain" description="Luciferase-like" evidence="5">
    <location>
        <begin position="9"/>
        <end position="185"/>
    </location>
</feature>
<dbReference type="PANTHER" id="PTHR42847:SF4">
    <property type="entry name" value="ALKANESULFONATE MONOOXYGENASE-RELATED"/>
    <property type="match status" value="1"/>
</dbReference>
<dbReference type="InterPro" id="IPR011251">
    <property type="entry name" value="Luciferase-like_dom"/>
</dbReference>
<keyword evidence="7" id="KW-1185">Reference proteome</keyword>
<keyword evidence="1" id="KW-0285">Flavoprotein</keyword>
<evidence type="ECO:0000256" key="1">
    <source>
        <dbReference type="ARBA" id="ARBA00022630"/>
    </source>
</evidence>
<dbReference type="SUPFAM" id="SSF51679">
    <property type="entry name" value="Bacterial luciferase-like"/>
    <property type="match status" value="1"/>
</dbReference>
<evidence type="ECO:0000259" key="5">
    <source>
        <dbReference type="Pfam" id="PF00296"/>
    </source>
</evidence>
<sequence length="263" mass="28654">MPVNGDYADPRLLAELAREAEAAGWDGFFLQDGLNTPDPLADPWICLGVVAAATDRIRIGVMVTPLARRRPWQVARQATTVDRLSGGRMTLGVGLGFAEVDFTPFGEQWDARARAGVLDEALEVVAGLWTGRPFSFAGRHFSLDDVTIAPAPIQEPRIPVWVAAGWPNRRPLARAARWDGVYLMTVHQRTGDLLRPADVAEVVAALDRPGLDVAFNVVRSADPARQVREFTEAGGTWWVELAPDEADGGLAAYRDRIKRGPPA</sequence>
<evidence type="ECO:0000256" key="4">
    <source>
        <dbReference type="ARBA" id="ARBA00023033"/>
    </source>
</evidence>
<comment type="caution">
    <text evidence="6">The sequence shown here is derived from an EMBL/GenBank/DDBJ whole genome shotgun (WGS) entry which is preliminary data.</text>
</comment>